<keyword evidence="3" id="KW-0812">Transmembrane</keyword>
<evidence type="ECO:0000313" key="5">
    <source>
        <dbReference type="EMBL" id="CAJ1511219.1"/>
    </source>
</evidence>
<dbReference type="InterPro" id="IPR038770">
    <property type="entry name" value="Na+/solute_symporter_sf"/>
</dbReference>
<organism evidence="5 6">
    <name type="scientific">[Mycobacterium] burgundiense</name>
    <dbReference type="NCBI Taxonomy" id="3064286"/>
    <lineage>
        <taxon>Bacteria</taxon>
        <taxon>Bacillati</taxon>
        <taxon>Actinomycetota</taxon>
        <taxon>Actinomycetes</taxon>
        <taxon>Mycobacteriales</taxon>
        <taxon>Mycobacteriaceae</taxon>
        <taxon>Mycolicibacterium</taxon>
    </lineage>
</organism>
<dbReference type="SUPFAM" id="SSF51735">
    <property type="entry name" value="NAD(P)-binding Rossmann-fold domains"/>
    <property type="match status" value="1"/>
</dbReference>
<keyword evidence="3" id="KW-0472">Membrane</keyword>
<dbReference type="Pfam" id="PF02254">
    <property type="entry name" value="TrkA_N"/>
    <property type="match status" value="1"/>
</dbReference>
<gene>
    <name evidence="5" type="ORF">MU0053_005136</name>
</gene>
<feature type="domain" description="RCK N-terminal" evidence="4">
    <location>
        <begin position="100"/>
        <end position="219"/>
    </location>
</feature>
<protein>
    <submittedName>
        <fullName evidence="5">NAD-binding protein</fullName>
    </submittedName>
</protein>
<accession>A0ABN9NWP9</accession>
<evidence type="ECO:0000256" key="3">
    <source>
        <dbReference type="SAM" id="Phobius"/>
    </source>
</evidence>
<evidence type="ECO:0000313" key="6">
    <source>
        <dbReference type="Proteomes" id="UP001190465"/>
    </source>
</evidence>
<evidence type="ECO:0000256" key="2">
    <source>
        <dbReference type="ARBA" id="ARBA00022448"/>
    </source>
</evidence>
<dbReference type="EMBL" id="OY726397">
    <property type="protein sequence ID" value="CAJ1511219.1"/>
    <property type="molecule type" value="Genomic_DNA"/>
</dbReference>
<feature type="transmembrane region" description="Helical" evidence="3">
    <location>
        <begin position="44"/>
        <end position="66"/>
    </location>
</feature>
<dbReference type="RefSeq" id="WP_308480356.1">
    <property type="nucleotide sequence ID" value="NZ_OY726397.1"/>
</dbReference>
<evidence type="ECO:0000259" key="4">
    <source>
        <dbReference type="PROSITE" id="PS51201"/>
    </source>
</evidence>
<dbReference type="PANTHER" id="PTHR42751:SF1">
    <property type="entry name" value="CATION_PROTON ANTIPORTER YBAL-RELATED"/>
    <property type="match status" value="1"/>
</dbReference>
<reference evidence="5 6" key="1">
    <citation type="submission" date="2023-08" db="EMBL/GenBank/DDBJ databases">
        <authorList>
            <person name="Folkvardsen B D."/>
            <person name="Norman A."/>
        </authorList>
    </citation>
    <scope>NUCLEOTIDE SEQUENCE [LARGE SCALE GENOMIC DNA]</scope>
    <source>
        <strain evidence="5 6">Mu0053</strain>
    </source>
</reference>
<evidence type="ECO:0000256" key="1">
    <source>
        <dbReference type="ARBA" id="ARBA00005551"/>
    </source>
</evidence>
<keyword evidence="3" id="KW-1133">Transmembrane helix</keyword>
<sequence>MLYWLLLWLLGMRNRTSVLAGLLLSNYSEFALIVVAMGAEAGWLSHHWLLSLVIAVSAGFIVSSVVNPRTVSWASRLAQRLPARPPDKIHPEDRPVEVGDASAIVLGMGRVGRATCAQLEEEHGYKVLGVEHDPHRVRFLQTQGFNVVEGDATDYDFWTRVVHNPNVKIIVLAMPAQHANIDALQELRRIGYPSGTVAAVALYREDVEELEGLGVDIVVHLYAGAGEALGPRRRGPGVAWCEGGDRRRRWAIAGSLGPPSKL</sequence>
<dbReference type="InterPro" id="IPR036291">
    <property type="entry name" value="NAD(P)-bd_dom_sf"/>
</dbReference>
<keyword evidence="6" id="KW-1185">Reference proteome</keyword>
<dbReference type="InterPro" id="IPR003148">
    <property type="entry name" value="RCK_N"/>
</dbReference>
<proteinExistence type="inferred from homology"/>
<dbReference type="Gene3D" id="3.40.50.720">
    <property type="entry name" value="NAD(P)-binding Rossmann-like Domain"/>
    <property type="match status" value="1"/>
</dbReference>
<keyword evidence="2" id="KW-0813">Transport</keyword>
<dbReference type="PANTHER" id="PTHR42751">
    <property type="entry name" value="SODIUM/HYDROGEN EXCHANGER FAMILY/TRKA DOMAIN PROTEIN"/>
    <property type="match status" value="1"/>
</dbReference>
<dbReference type="Gene3D" id="1.20.1530.20">
    <property type="match status" value="1"/>
</dbReference>
<dbReference type="Proteomes" id="UP001190465">
    <property type="component" value="Chromosome"/>
</dbReference>
<dbReference type="PROSITE" id="PS51201">
    <property type="entry name" value="RCK_N"/>
    <property type="match status" value="1"/>
</dbReference>
<name>A0ABN9NWP9_9MYCO</name>
<comment type="similarity">
    <text evidence="1">Belongs to the monovalent cation:proton antiporter 2 (CPA2) transporter (TC 2.A.37) family.</text>
</comment>